<dbReference type="InterPro" id="IPR011006">
    <property type="entry name" value="CheY-like_superfamily"/>
</dbReference>
<gene>
    <name evidence="3" type="ORF">QWI16_18540</name>
</gene>
<dbReference type="EMBL" id="JAULRT010000062">
    <property type="protein sequence ID" value="MDO3384184.1"/>
    <property type="molecule type" value="Genomic_DNA"/>
</dbReference>
<dbReference type="RefSeq" id="WP_302715533.1">
    <property type="nucleotide sequence ID" value="NZ_JAULRT010000062.1"/>
</dbReference>
<feature type="domain" description="Response regulatory" evidence="2">
    <location>
        <begin position="10"/>
        <end position="129"/>
    </location>
</feature>
<dbReference type="SUPFAM" id="SSF52172">
    <property type="entry name" value="CheY-like"/>
    <property type="match status" value="1"/>
</dbReference>
<dbReference type="InterPro" id="IPR011990">
    <property type="entry name" value="TPR-like_helical_dom_sf"/>
</dbReference>
<name>A0ABT8TJC0_9GAMM</name>
<dbReference type="InterPro" id="IPR052048">
    <property type="entry name" value="ST_Response_Regulator"/>
</dbReference>
<evidence type="ECO:0000256" key="1">
    <source>
        <dbReference type="PROSITE-ProRule" id="PRU00169"/>
    </source>
</evidence>
<dbReference type="CDD" id="cd17589">
    <property type="entry name" value="REC_TPR"/>
    <property type="match status" value="1"/>
</dbReference>
<keyword evidence="1" id="KW-0597">Phosphoprotein</keyword>
<reference evidence="3" key="1">
    <citation type="submission" date="2023-07" db="EMBL/GenBank/DDBJ databases">
        <title>Gilvimarinus algae sp. nov., isolated from the surface of Kelp.</title>
        <authorList>
            <person name="Sun Y.Y."/>
            <person name="Gong Y."/>
            <person name="Du Z.J."/>
        </authorList>
    </citation>
    <scope>NUCLEOTIDE SEQUENCE</scope>
    <source>
        <strain evidence="3">SDUM040014</strain>
    </source>
</reference>
<dbReference type="PANTHER" id="PTHR43228:SF1">
    <property type="entry name" value="TWO-COMPONENT RESPONSE REGULATOR ARR22"/>
    <property type="match status" value="1"/>
</dbReference>
<dbReference type="Gene3D" id="1.25.40.10">
    <property type="entry name" value="Tetratricopeptide repeat domain"/>
    <property type="match status" value="2"/>
</dbReference>
<dbReference type="SMART" id="SM00448">
    <property type="entry name" value="REC"/>
    <property type="match status" value="1"/>
</dbReference>
<dbReference type="Proteomes" id="UP001168380">
    <property type="component" value="Unassembled WGS sequence"/>
</dbReference>
<organism evidence="3 4">
    <name type="scientific">Gilvimarinus algae</name>
    <dbReference type="NCBI Taxonomy" id="3058037"/>
    <lineage>
        <taxon>Bacteria</taxon>
        <taxon>Pseudomonadati</taxon>
        <taxon>Pseudomonadota</taxon>
        <taxon>Gammaproteobacteria</taxon>
        <taxon>Cellvibrionales</taxon>
        <taxon>Cellvibrionaceae</taxon>
        <taxon>Gilvimarinus</taxon>
    </lineage>
</organism>
<accession>A0ABT8TJC0</accession>
<dbReference type="Gene3D" id="3.40.50.2300">
    <property type="match status" value="1"/>
</dbReference>
<protein>
    <submittedName>
        <fullName evidence="3">Response regulator</fullName>
    </submittedName>
</protein>
<dbReference type="InterPro" id="IPR001789">
    <property type="entry name" value="Sig_transdc_resp-reg_receiver"/>
</dbReference>
<feature type="modified residue" description="4-aspartylphosphate" evidence="1">
    <location>
        <position position="60"/>
    </location>
</feature>
<evidence type="ECO:0000313" key="3">
    <source>
        <dbReference type="EMBL" id="MDO3384184.1"/>
    </source>
</evidence>
<evidence type="ECO:0000259" key="2">
    <source>
        <dbReference type="PROSITE" id="PS50110"/>
    </source>
</evidence>
<dbReference type="Pfam" id="PF00072">
    <property type="entry name" value="Response_reg"/>
    <property type="match status" value="1"/>
</dbReference>
<proteinExistence type="predicted"/>
<keyword evidence="4" id="KW-1185">Reference proteome</keyword>
<dbReference type="PROSITE" id="PS50110">
    <property type="entry name" value="RESPONSE_REGULATORY"/>
    <property type="match status" value="1"/>
</dbReference>
<evidence type="ECO:0000313" key="4">
    <source>
        <dbReference type="Proteomes" id="UP001168380"/>
    </source>
</evidence>
<dbReference type="SUPFAM" id="SSF48452">
    <property type="entry name" value="TPR-like"/>
    <property type="match status" value="1"/>
</dbReference>
<dbReference type="PANTHER" id="PTHR43228">
    <property type="entry name" value="TWO-COMPONENT RESPONSE REGULATOR"/>
    <property type="match status" value="1"/>
</dbReference>
<comment type="caution">
    <text evidence="3">The sequence shown here is derived from an EMBL/GenBank/DDBJ whole genome shotgun (WGS) entry which is preliminary data.</text>
</comment>
<sequence length="546" mass="60441">MSPSGFAKTRVLVVDDFDNFRMTVMRMLQEFGAEQVDTASSGSDALRKCRAAFYDLVLCDYNLGHGKSGQQVLEQLRHEKLLKNSALFVLISAESSKNIVMAAYDYEPDAYLTKPITAMTLQQRLERLFRQRAEMKPIYDALDEDNINAAIDRCRGLIDSNSRYRSHCQKLLGQLLLSSGNYVAAEGLYRQVLDSRELDWAQVGLAAAKKGQNDWMAAQQWVEQALGVSDMCMPAYDLLASIQLERGDFAAQQKTLEKAVDISPLSVIRQQNLGALAFRNQDMAVATQAYKSSVKLGEHSCYDTPQVHLQFVRACSELSRRDPEQGKAYARDVMRVLGEFENRFGGGFDNRLLLHSAACAFKAATGDVAGAKSLLGDLRERTEGQTAALEARIDWVSACDAMGEREQRDELIKALLDEFKGDQQALESIDRVLESPVSDKNRKRVADINKKGIACYDSADFTGAVACFTQAAAEFPKHVGIELNLLQALLGSLEAEQGGAEQLDKALATRDRLEQRVPVGHAQASRYAQLKAKLAELAHQFSSDGQ</sequence>